<proteinExistence type="predicted"/>
<reference evidence="1 2" key="1">
    <citation type="submission" date="2020-07" db="EMBL/GenBank/DDBJ databases">
        <title>Sequencing the genomes of 1000 actinobacteria strains.</title>
        <authorList>
            <person name="Klenk H.-P."/>
        </authorList>
    </citation>
    <scope>NUCLEOTIDE SEQUENCE [LARGE SCALE GENOMIC DNA]</scope>
    <source>
        <strain evidence="1 2">DSM 22185</strain>
    </source>
</reference>
<name>A0A7Y9JQJ0_9MICO</name>
<protein>
    <submittedName>
        <fullName evidence="1">Uncharacterized protein</fullName>
    </submittedName>
</protein>
<organism evidence="1 2">
    <name type="scientific">Microbacterium pseudoresistens</name>
    <dbReference type="NCBI Taxonomy" id="640634"/>
    <lineage>
        <taxon>Bacteria</taxon>
        <taxon>Bacillati</taxon>
        <taxon>Actinomycetota</taxon>
        <taxon>Actinomycetes</taxon>
        <taxon>Micrococcales</taxon>
        <taxon>Microbacteriaceae</taxon>
        <taxon>Microbacterium</taxon>
    </lineage>
</organism>
<sequence length="59" mass="6413">MRLTSVSIEGFQSARLLEHLRIGSPTSLSGHNDAGAFSVGLDVMEHILELGVWAHVDVR</sequence>
<dbReference type="Proteomes" id="UP000552045">
    <property type="component" value="Unassembled WGS sequence"/>
</dbReference>
<gene>
    <name evidence="1" type="ORF">BKA02_002774</name>
</gene>
<keyword evidence="2" id="KW-1185">Reference proteome</keyword>
<comment type="caution">
    <text evidence="1">The sequence shown here is derived from an EMBL/GenBank/DDBJ whole genome shotgun (WGS) entry which is preliminary data.</text>
</comment>
<accession>A0A7Y9JQJ0</accession>
<evidence type="ECO:0000313" key="2">
    <source>
        <dbReference type="Proteomes" id="UP000552045"/>
    </source>
</evidence>
<dbReference type="AlphaFoldDB" id="A0A7Y9JQJ0"/>
<evidence type="ECO:0000313" key="1">
    <source>
        <dbReference type="EMBL" id="NYD55719.1"/>
    </source>
</evidence>
<dbReference type="EMBL" id="JACCBH010000001">
    <property type="protein sequence ID" value="NYD55719.1"/>
    <property type="molecule type" value="Genomic_DNA"/>
</dbReference>